<dbReference type="PANTHER" id="PTHR10606">
    <property type="entry name" value="6-PHOSPHOFRUCTO-2-KINASE/FRUCTOSE-2,6-BISPHOSPHATASE"/>
    <property type="match status" value="1"/>
</dbReference>
<evidence type="ECO:0000256" key="6">
    <source>
        <dbReference type="PIRSR" id="PIRSR613078-2"/>
    </source>
</evidence>
<proteinExistence type="inferred from homology"/>
<dbReference type="PROSITE" id="PS00175">
    <property type="entry name" value="PG_MUTASE"/>
    <property type="match status" value="1"/>
</dbReference>
<dbReference type="Pfam" id="PF01591">
    <property type="entry name" value="6PF2K"/>
    <property type="match status" value="1"/>
</dbReference>
<dbReference type="CDD" id="cd07067">
    <property type="entry name" value="HP_PGM_like"/>
    <property type="match status" value="1"/>
</dbReference>
<dbReference type="Gene3D" id="3.40.50.300">
    <property type="entry name" value="P-loop containing nucleotide triphosphate hydrolases"/>
    <property type="match status" value="1"/>
</dbReference>
<evidence type="ECO:0000256" key="3">
    <source>
        <dbReference type="ARBA" id="ARBA00022777"/>
    </source>
</evidence>
<dbReference type="InterPro" id="IPR003094">
    <property type="entry name" value="6Pfruct_kin"/>
</dbReference>
<dbReference type="PANTHER" id="PTHR10606:SF14">
    <property type="entry name" value="6-PHOSPHOFRUCTO-2-KINASE_FRUCTOSE-2,6-BISPHOSPHATASE 4"/>
    <property type="match status" value="1"/>
</dbReference>
<name>A0A8C4LK93_EQUAS</name>
<sequence length="434" mass="49723">MASPRELTQNPLKKIWMPYSNGRPALHACPRGVCMTNCPTLIVMVGLPARGKTYISKKLTRYLNWIGVPTREFNVGQYRRDMVKTYKSFEFFLPDNEEGLKIRKQCALAALRDVRRFLSDEGGHVAVFDATNTTRERRATIFNFGEQNGYKTFFVESICVDPEVIAANIVQVKLGSPDYVNRDSDEATEDFMRRIECYENSYESLDEDLDRDLSYIKIMDVGQSYVVNRVADHIQSRIVYYLMNIHVTPRSIYLCRHGESELNLKGRIGGDPGLSPRGREFAKSLAQFISDQNIKDLKVWTSQMKRTIQTAEALGVPYEQWKVLNEIDASYEDLVQRLEPVIMELERQENVLVICHQAVMRCLLAYFLDKAAEQLPYLKCPLHTVLKLTPVAYGCKVESIFLNVVAVNTHRDRPQNVDISRPPEEALVTVPAHQ</sequence>
<keyword evidence="5" id="KW-0511">Multifunctional enzyme</keyword>
<evidence type="ECO:0000313" key="8">
    <source>
        <dbReference type="Ensembl" id="ENSEASP00005013263.2"/>
    </source>
</evidence>
<dbReference type="InterPro" id="IPR013079">
    <property type="entry name" value="6Phosfructo_kin"/>
</dbReference>
<dbReference type="GeneID" id="139039670"/>
<dbReference type="SUPFAM" id="SSF53254">
    <property type="entry name" value="Phosphoglycerate mutase-like"/>
    <property type="match status" value="1"/>
</dbReference>
<comment type="similarity">
    <text evidence="1">In the C-terminal section; belongs to the phosphoglycerate mutase family.</text>
</comment>
<gene>
    <name evidence="8" type="primary">PFKFB4</name>
</gene>
<dbReference type="GO" id="GO:0006000">
    <property type="term" value="P:fructose metabolic process"/>
    <property type="evidence" value="ECO:0007669"/>
    <property type="project" value="InterPro"/>
</dbReference>
<evidence type="ECO:0000259" key="7">
    <source>
        <dbReference type="Pfam" id="PF01591"/>
    </source>
</evidence>
<dbReference type="CTD" id="5210"/>
<dbReference type="AlphaFoldDB" id="A0A8C4LK93"/>
<dbReference type="Pfam" id="PF00300">
    <property type="entry name" value="His_Phos_1"/>
    <property type="match status" value="2"/>
</dbReference>
<keyword evidence="3" id="KW-0808">Transferase</keyword>
<feature type="binding site" evidence="6">
    <location>
        <position position="306"/>
    </location>
    <ligand>
        <name>substrate</name>
    </ligand>
</feature>
<dbReference type="GO" id="GO:0004331">
    <property type="term" value="F:fructose-2,6-bisphosphate 2-phosphatase activity"/>
    <property type="evidence" value="ECO:0007669"/>
    <property type="project" value="TreeGrafter"/>
</dbReference>
<dbReference type="Proteomes" id="UP000694387">
    <property type="component" value="Chromosome 21"/>
</dbReference>
<dbReference type="SUPFAM" id="SSF52540">
    <property type="entry name" value="P-loop containing nucleoside triphosphate hydrolases"/>
    <property type="match status" value="1"/>
</dbReference>
<accession>A0A8C4LK93</accession>
<dbReference type="FunFam" id="3.40.50.300:FF:000047">
    <property type="entry name" value="6-phosphofructo-2-kinase/fructose-2, 6-bisphosphatase 3 isoform 2"/>
    <property type="match status" value="1"/>
</dbReference>
<dbReference type="InterPro" id="IPR013078">
    <property type="entry name" value="His_Pase_superF_clade-1"/>
</dbReference>
<dbReference type="SMART" id="SM00855">
    <property type="entry name" value="PGAM"/>
    <property type="match status" value="1"/>
</dbReference>
<dbReference type="InterPro" id="IPR029033">
    <property type="entry name" value="His_PPase_superfam"/>
</dbReference>
<organism evidence="8 9">
    <name type="scientific">Equus asinus</name>
    <name type="common">Donkey</name>
    <name type="synonym">Equus africanus asinus</name>
    <dbReference type="NCBI Taxonomy" id="9793"/>
    <lineage>
        <taxon>Eukaryota</taxon>
        <taxon>Metazoa</taxon>
        <taxon>Chordata</taxon>
        <taxon>Craniata</taxon>
        <taxon>Vertebrata</taxon>
        <taxon>Euteleostomi</taxon>
        <taxon>Mammalia</taxon>
        <taxon>Eutheria</taxon>
        <taxon>Laurasiatheria</taxon>
        <taxon>Perissodactyla</taxon>
        <taxon>Equidae</taxon>
        <taxon>Equus</taxon>
    </lineage>
</organism>
<evidence type="ECO:0000313" key="9">
    <source>
        <dbReference type="Proteomes" id="UP000694387"/>
    </source>
</evidence>
<evidence type="ECO:0000256" key="4">
    <source>
        <dbReference type="ARBA" id="ARBA00022840"/>
    </source>
</evidence>
<evidence type="ECO:0000256" key="2">
    <source>
        <dbReference type="ARBA" id="ARBA00022741"/>
    </source>
</evidence>
<dbReference type="PIRSF" id="PIRSF000709">
    <property type="entry name" value="6PFK_2-Ptase"/>
    <property type="match status" value="1"/>
</dbReference>
<dbReference type="GO" id="GO:0006003">
    <property type="term" value="P:fructose 2,6-bisphosphate metabolic process"/>
    <property type="evidence" value="ECO:0007669"/>
    <property type="project" value="InterPro"/>
</dbReference>
<reference evidence="8 9" key="1">
    <citation type="journal article" date="2020" name="Nat. Commun.">
        <title>Donkey genomes provide new insights into domestication and selection for coat color.</title>
        <authorList>
            <person name="Wang"/>
            <person name="C."/>
            <person name="Li"/>
            <person name="H."/>
            <person name="Guo"/>
            <person name="Y."/>
            <person name="Huang"/>
            <person name="J."/>
            <person name="Sun"/>
            <person name="Y."/>
            <person name="Min"/>
            <person name="J."/>
            <person name="Wang"/>
            <person name="J."/>
            <person name="Fang"/>
            <person name="X."/>
            <person name="Zhao"/>
            <person name="Z."/>
            <person name="Wang"/>
            <person name="S."/>
            <person name="Zhang"/>
            <person name="Y."/>
            <person name="Liu"/>
            <person name="Q."/>
            <person name="Jiang"/>
            <person name="Q."/>
            <person name="Wang"/>
            <person name="X."/>
            <person name="Guo"/>
            <person name="Y."/>
            <person name="Yang"/>
            <person name="C."/>
            <person name="Wang"/>
            <person name="Y."/>
            <person name="Tian"/>
            <person name="F."/>
            <person name="Zhuang"/>
            <person name="G."/>
            <person name="Fan"/>
            <person name="Y."/>
            <person name="Gao"/>
            <person name="Q."/>
            <person name="Li"/>
            <person name="Y."/>
            <person name="Ju"/>
            <person name="Z."/>
            <person name="Li"/>
            <person name="J."/>
            <person name="Li"/>
            <person name="R."/>
            <person name="Hou"/>
            <person name="M."/>
            <person name="Yang"/>
            <person name="G."/>
            <person name="Liu"/>
            <person name="G."/>
            <person name="Liu"/>
            <person name="W."/>
            <person name="Guo"/>
            <person name="J."/>
            <person name="Pan"/>
            <person name="S."/>
            <person name="Fan"/>
            <person name="G."/>
            <person name="Zhang"/>
            <person name="W."/>
            <person name="Zhang"/>
            <person name="R."/>
            <person name="Yu"/>
            <person name="J."/>
            <person name="Zhang"/>
            <person name="X."/>
            <person name="Yin"/>
            <person name="Q."/>
            <person name="Ji"/>
            <person name="C."/>
            <person name="Jin"/>
            <person name="Y."/>
            <person name="Yue"/>
            <person name="G."/>
            <person name="Liu"/>
            <person name="M."/>
            <person name="Xu"/>
            <person name="J."/>
            <person name="Liu"/>
            <person name="S."/>
            <person name="Jordana"/>
            <person name="J."/>
            <person name="Noce"/>
            <person name="A."/>
            <person name="Amills"/>
            <person name="M."/>
            <person name="Wu"/>
            <person name="D.D."/>
            <person name="Li"/>
            <person name="S."/>
            <person name="Zhou"/>
            <person name="X. and Zhong"/>
            <person name="J."/>
        </authorList>
    </citation>
    <scope>NUCLEOTIDE SEQUENCE [LARGE SCALE GENOMIC DNA]</scope>
</reference>
<dbReference type="RefSeq" id="XP_044611214.1">
    <property type="nucleotide sequence ID" value="XM_044755279.2"/>
</dbReference>
<protein>
    <submittedName>
        <fullName evidence="8">6-phosphofructo-2-kinase/fructose-2,6-biphosphatase 4</fullName>
    </submittedName>
</protein>
<feature type="domain" description="6-phosphofructo-2-kinase" evidence="7">
    <location>
        <begin position="35"/>
        <end position="249"/>
    </location>
</feature>
<feature type="binding site" evidence="6">
    <location>
        <begin position="256"/>
        <end position="263"/>
    </location>
    <ligand>
        <name>substrate</name>
    </ligand>
</feature>
<reference evidence="8" key="3">
    <citation type="submission" date="2025-09" db="UniProtKB">
        <authorList>
            <consortium name="Ensembl"/>
        </authorList>
    </citation>
    <scope>IDENTIFICATION</scope>
</reference>
<dbReference type="GO" id="GO:0005524">
    <property type="term" value="F:ATP binding"/>
    <property type="evidence" value="ECO:0007669"/>
    <property type="project" value="UniProtKB-KW"/>
</dbReference>
<evidence type="ECO:0000256" key="5">
    <source>
        <dbReference type="ARBA" id="ARBA00023268"/>
    </source>
</evidence>
<dbReference type="PRINTS" id="PR00991">
    <property type="entry name" value="6PFRUCTKNASE"/>
</dbReference>
<dbReference type="GO" id="GO:0005829">
    <property type="term" value="C:cytosol"/>
    <property type="evidence" value="ECO:0007669"/>
    <property type="project" value="TreeGrafter"/>
</dbReference>
<keyword evidence="3" id="KW-0418">Kinase</keyword>
<keyword evidence="4" id="KW-0067">ATP-binding</keyword>
<dbReference type="InterPro" id="IPR001345">
    <property type="entry name" value="PG/BPGM_mutase_AS"/>
</dbReference>
<reference evidence="8" key="2">
    <citation type="submission" date="2025-08" db="UniProtKB">
        <authorList>
            <consortium name="Ensembl"/>
        </authorList>
    </citation>
    <scope>IDENTIFICATION</scope>
</reference>
<dbReference type="Gene3D" id="3.40.50.1240">
    <property type="entry name" value="Phosphoglycerate mutase-like"/>
    <property type="match status" value="2"/>
</dbReference>
<dbReference type="InterPro" id="IPR027417">
    <property type="entry name" value="P-loop_NTPase"/>
</dbReference>
<dbReference type="GO" id="GO:0003873">
    <property type="term" value="F:6-phosphofructo-2-kinase activity"/>
    <property type="evidence" value="ECO:0007669"/>
    <property type="project" value="InterPro"/>
</dbReference>
<dbReference type="GeneTree" id="ENSGT00950000182835"/>
<keyword evidence="9" id="KW-1185">Reference proteome</keyword>
<dbReference type="Ensembl" id="ENSEAST00005014407.2">
    <property type="protein sequence ID" value="ENSEASP00005013263.2"/>
    <property type="gene ID" value="ENSEASG00005009197.2"/>
</dbReference>
<evidence type="ECO:0000256" key="1">
    <source>
        <dbReference type="ARBA" id="ARBA00008408"/>
    </source>
</evidence>
<keyword evidence="2" id="KW-0547">Nucleotide-binding</keyword>